<dbReference type="InterPro" id="IPR045621">
    <property type="entry name" value="BPD_transp_1_N"/>
</dbReference>
<keyword evidence="5 7" id="KW-1133">Transmembrane helix</keyword>
<dbReference type="EMBL" id="CP006365">
    <property type="protein sequence ID" value="AGU15595.1"/>
    <property type="molecule type" value="Genomic_DNA"/>
</dbReference>
<sequence length="323" mass="33426">MNIAKVRSTSADSTTPVAVRVVKRTARWAAVLLCAAVGSFIVMDLLPGDAATVIARTSDQARIDAIRADLGLDRPLSVRLWEWFSGLFFFGDGGTLFASQRSVWEASAFAARNSAYLIAIALPLLLVIGVGTGVFAGLAPSSWRDRLTCLGAQSTLATPDFAVTALLLAVLAGALKLAPAVSLVPPGGTPADNPGALIIPSLAIALVGGAWLQRLVRAAVVDAQALPHVRAAHLSGMHPLSVLRLHTLPAAFGQIAQASAATIPYVVAGTVVVENVVGYPGIGTTVTHFVVFRETVAVATLTTVFAAVTVASFALADVIGRHR</sequence>
<dbReference type="OrthoDB" id="9778910at2"/>
<proteinExistence type="inferred from homology"/>
<dbReference type="PANTHER" id="PTHR43163:SF3">
    <property type="entry name" value="PEPTIDE ABC TRANSPORTER PERMEASE PROTEIN"/>
    <property type="match status" value="1"/>
</dbReference>
<comment type="subcellular location">
    <subcellularLocation>
        <location evidence="1 7">Cell membrane</location>
        <topology evidence="1 7">Multi-pass membrane protein</topology>
    </subcellularLocation>
</comment>
<dbReference type="CDD" id="cd06261">
    <property type="entry name" value="TM_PBP2"/>
    <property type="match status" value="1"/>
</dbReference>
<keyword evidence="3" id="KW-1003">Cell membrane</keyword>
<dbReference type="Pfam" id="PF19300">
    <property type="entry name" value="BPD_transp_1_N"/>
    <property type="match status" value="1"/>
</dbReference>
<evidence type="ECO:0000256" key="6">
    <source>
        <dbReference type="ARBA" id="ARBA00023136"/>
    </source>
</evidence>
<evidence type="ECO:0000256" key="4">
    <source>
        <dbReference type="ARBA" id="ARBA00022692"/>
    </source>
</evidence>
<dbReference type="GO" id="GO:0005886">
    <property type="term" value="C:plasma membrane"/>
    <property type="evidence" value="ECO:0007669"/>
    <property type="project" value="UniProtKB-SubCell"/>
</dbReference>
<dbReference type="STRING" id="1348662.CARG_07375"/>
<dbReference type="KEGG" id="caz:CARG_07375"/>
<dbReference type="Pfam" id="PF00528">
    <property type="entry name" value="BPD_transp_1"/>
    <property type="match status" value="1"/>
</dbReference>
<protein>
    <recommendedName>
        <fullName evidence="8">ABC transmembrane type-1 domain-containing protein</fullName>
    </recommendedName>
</protein>
<keyword evidence="2 7" id="KW-0813">Transport</keyword>
<dbReference type="PATRIC" id="fig|1348662.3.peg.1455"/>
<dbReference type="SUPFAM" id="SSF161098">
    <property type="entry name" value="MetI-like"/>
    <property type="match status" value="1"/>
</dbReference>
<gene>
    <name evidence="9" type="ORF">CARG_07375</name>
</gene>
<accession>U3GVQ8</accession>
<keyword evidence="4 7" id="KW-0812">Transmembrane</keyword>
<name>U3GVQ8_9CORY</name>
<evidence type="ECO:0000259" key="8">
    <source>
        <dbReference type="PROSITE" id="PS50928"/>
    </source>
</evidence>
<comment type="similarity">
    <text evidence="7">Belongs to the binding-protein-dependent transport system permease family.</text>
</comment>
<feature type="transmembrane region" description="Helical" evidence="7">
    <location>
        <begin position="296"/>
        <end position="319"/>
    </location>
</feature>
<dbReference type="Proteomes" id="UP000016943">
    <property type="component" value="Chromosome"/>
</dbReference>
<feature type="transmembrane region" description="Helical" evidence="7">
    <location>
        <begin position="116"/>
        <end position="141"/>
    </location>
</feature>
<evidence type="ECO:0000256" key="5">
    <source>
        <dbReference type="ARBA" id="ARBA00022989"/>
    </source>
</evidence>
<evidence type="ECO:0000256" key="1">
    <source>
        <dbReference type="ARBA" id="ARBA00004651"/>
    </source>
</evidence>
<evidence type="ECO:0000256" key="7">
    <source>
        <dbReference type="RuleBase" id="RU363032"/>
    </source>
</evidence>
<dbReference type="GO" id="GO:0055085">
    <property type="term" value="P:transmembrane transport"/>
    <property type="evidence" value="ECO:0007669"/>
    <property type="project" value="InterPro"/>
</dbReference>
<evidence type="ECO:0000313" key="10">
    <source>
        <dbReference type="Proteomes" id="UP000016943"/>
    </source>
</evidence>
<dbReference type="InterPro" id="IPR035906">
    <property type="entry name" value="MetI-like_sf"/>
</dbReference>
<dbReference type="HOGENOM" id="CLU_036879_0_1_11"/>
<organism evidence="9 10">
    <name type="scientific">Corynebacterium argentoratense DSM 44202</name>
    <dbReference type="NCBI Taxonomy" id="1348662"/>
    <lineage>
        <taxon>Bacteria</taxon>
        <taxon>Bacillati</taxon>
        <taxon>Actinomycetota</taxon>
        <taxon>Actinomycetes</taxon>
        <taxon>Mycobacteriales</taxon>
        <taxon>Corynebacteriaceae</taxon>
        <taxon>Corynebacterium</taxon>
    </lineage>
</organism>
<dbReference type="PANTHER" id="PTHR43163">
    <property type="entry name" value="DIPEPTIDE TRANSPORT SYSTEM PERMEASE PROTEIN DPPB-RELATED"/>
    <property type="match status" value="1"/>
</dbReference>
<feature type="domain" description="ABC transmembrane type-1" evidence="8">
    <location>
        <begin position="111"/>
        <end position="316"/>
    </location>
</feature>
<evidence type="ECO:0000256" key="2">
    <source>
        <dbReference type="ARBA" id="ARBA00022448"/>
    </source>
</evidence>
<feature type="transmembrane region" description="Helical" evidence="7">
    <location>
        <begin position="161"/>
        <end position="183"/>
    </location>
</feature>
<reference evidence="9 10" key="1">
    <citation type="journal article" date="2013" name="Genome Announc.">
        <title>Whole-Genome Sequence of the Clinical Strain Corynebacterium argentoratense DSM 44202, Isolated from a Human Throat Specimen.</title>
        <authorList>
            <person name="Bomholt C."/>
            <person name="Glaub A."/>
            <person name="Gravermann K."/>
            <person name="Albersmeier A."/>
            <person name="Brinkrolf K."/>
            <person name="Ruckert C."/>
            <person name="Tauch A."/>
        </authorList>
    </citation>
    <scope>NUCLEOTIDE SEQUENCE [LARGE SCALE GENOMIC DNA]</scope>
    <source>
        <strain evidence="9">DSM 44202</strain>
    </source>
</reference>
<dbReference type="GeneID" id="78250229"/>
<dbReference type="InterPro" id="IPR000515">
    <property type="entry name" value="MetI-like"/>
</dbReference>
<dbReference type="eggNOG" id="COG0601">
    <property type="taxonomic scope" value="Bacteria"/>
</dbReference>
<keyword evidence="10" id="KW-1185">Reference proteome</keyword>
<evidence type="ECO:0000256" key="3">
    <source>
        <dbReference type="ARBA" id="ARBA00022475"/>
    </source>
</evidence>
<dbReference type="Gene3D" id="1.10.3720.10">
    <property type="entry name" value="MetI-like"/>
    <property type="match status" value="1"/>
</dbReference>
<feature type="transmembrane region" description="Helical" evidence="7">
    <location>
        <begin position="195"/>
        <end position="212"/>
    </location>
</feature>
<evidence type="ECO:0000313" key="9">
    <source>
        <dbReference type="EMBL" id="AGU15595.1"/>
    </source>
</evidence>
<keyword evidence="6 7" id="KW-0472">Membrane</keyword>
<dbReference type="AlphaFoldDB" id="U3GVQ8"/>
<dbReference type="PROSITE" id="PS50928">
    <property type="entry name" value="ABC_TM1"/>
    <property type="match status" value="1"/>
</dbReference>
<dbReference type="RefSeq" id="WP_021011986.1">
    <property type="nucleotide sequence ID" value="NC_022198.1"/>
</dbReference>
<feature type="transmembrane region" description="Helical" evidence="7">
    <location>
        <begin position="28"/>
        <end position="46"/>
    </location>
</feature>